<gene>
    <name evidence="2" type="ORF">JEODO184_00665</name>
</gene>
<dbReference type="AlphaFoldDB" id="A0A6V7RA57"/>
<keyword evidence="1" id="KW-0812">Transmembrane</keyword>
<evidence type="ECO:0000256" key="1">
    <source>
        <dbReference type="SAM" id="Phobius"/>
    </source>
</evidence>
<reference evidence="2 3" key="1">
    <citation type="submission" date="2020-07" db="EMBL/GenBank/DDBJ databases">
        <authorList>
            <person name="Criscuolo A."/>
        </authorList>
    </citation>
    <scope>NUCLEOTIDE SEQUENCE [LARGE SCALE GENOMIC DNA]</scope>
    <source>
        <strain evidence="2">CIP111649</strain>
    </source>
</reference>
<feature type="transmembrane region" description="Helical" evidence="1">
    <location>
        <begin position="122"/>
        <end position="140"/>
    </location>
</feature>
<sequence length="214" mass="24711">MLNLKKKRMVSYLLWIFLYVLLMTIVISSIIYLLDGMGEIYYQAQFSSLCIGMLVFGIMAFMVLKRHVSYGKSRRTFFKESTGTTLFFSIYSIIIIHLFAWILNMVLDKQTQIILEGALFDYILYSLTGLLAAILFYYIGQIIYFAFNRHPLLGIFVCLLVSGLGIYFINLEYFIALTHMELSQPILLLTFQLIAVFLLGMLVRNLLINGAIRI</sequence>
<organism evidence="2 3">
    <name type="scientific">Jeotgalicoccus meleagridis</name>
    <dbReference type="NCBI Taxonomy" id="2759181"/>
    <lineage>
        <taxon>Bacteria</taxon>
        <taxon>Bacillati</taxon>
        <taxon>Bacillota</taxon>
        <taxon>Bacilli</taxon>
        <taxon>Bacillales</taxon>
        <taxon>Staphylococcaceae</taxon>
        <taxon>Jeotgalicoccus</taxon>
    </lineage>
</organism>
<feature type="transmembrane region" description="Helical" evidence="1">
    <location>
        <begin position="40"/>
        <end position="64"/>
    </location>
</feature>
<dbReference type="EMBL" id="CAJEWD010000004">
    <property type="protein sequence ID" value="CAD2074261.1"/>
    <property type="molecule type" value="Genomic_DNA"/>
</dbReference>
<protein>
    <submittedName>
        <fullName evidence="2">Uncharacterized protein</fullName>
    </submittedName>
</protein>
<dbReference type="Proteomes" id="UP000589351">
    <property type="component" value="Unassembled WGS sequence"/>
</dbReference>
<proteinExistence type="predicted"/>
<keyword evidence="3" id="KW-1185">Reference proteome</keyword>
<evidence type="ECO:0000313" key="3">
    <source>
        <dbReference type="Proteomes" id="UP000589351"/>
    </source>
</evidence>
<name>A0A6V7RA57_9STAP</name>
<feature type="transmembrane region" description="Helical" evidence="1">
    <location>
        <begin position="186"/>
        <end position="207"/>
    </location>
</feature>
<feature type="transmembrane region" description="Helical" evidence="1">
    <location>
        <begin position="85"/>
        <end position="102"/>
    </location>
</feature>
<feature type="transmembrane region" description="Helical" evidence="1">
    <location>
        <begin position="12"/>
        <end position="34"/>
    </location>
</feature>
<keyword evidence="1" id="KW-0472">Membrane</keyword>
<accession>A0A6V7RA57</accession>
<evidence type="ECO:0000313" key="2">
    <source>
        <dbReference type="EMBL" id="CAD2074261.1"/>
    </source>
</evidence>
<comment type="caution">
    <text evidence="2">The sequence shown here is derived from an EMBL/GenBank/DDBJ whole genome shotgun (WGS) entry which is preliminary data.</text>
</comment>
<feature type="transmembrane region" description="Helical" evidence="1">
    <location>
        <begin position="152"/>
        <end position="174"/>
    </location>
</feature>
<keyword evidence="1" id="KW-1133">Transmembrane helix</keyword>
<dbReference type="RefSeq" id="WP_185125199.1">
    <property type="nucleotide sequence ID" value="NZ_CAJEWD010000004.1"/>
</dbReference>